<keyword evidence="1" id="KW-0472">Membrane</keyword>
<evidence type="ECO:0000313" key="2">
    <source>
        <dbReference type="EMBL" id="MFD1303949.1"/>
    </source>
</evidence>
<reference evidence="3" key="1">
    <citation type="journal article" date="2019" name="Int. J. Syst. Evol. Microbiol.">
        <title>The Global Catalogue of Microorganisms (GCM) 10K type strain sequencing project: providing services to taxonomists for standard genome sequencing and annotation.</title>
        <authorList>
            <consortium name="The Broad Institute Genomics Platform"/>
            <consortium name="The Broad Institute Genome Sequencing Center for Infectious Disease"/>
            <person name="Wu L."/>
            <person name="Ma J."/>
        </authorList>
    </citation>
    <scope>NUCLEOTIDE SEQUENCE [LARGE SCALE GENOMIC DNA]</scope>
    <source>
        <strain evidence="3">CCUG 56108</strain>
    </source>
</reference>
<evidence type="ECO:0000313" key="3">
    <source>
        <dbReference type="Proteomes" id="UP001597176"/>
    </source>
</evidence>
<comment type="caution">
    <text evidence="2">The sequence shown here is derived from an EMBL/GenBank/DDBJ whole genome shotgun (WGS) entry which is preliminary data.</text>
</comment>
<organism evidence="2 3">
    <name type="scientific">Methylobacterium marchantiae</name>
    <dbReference type="NCBI Taxonomy" id="600331"/>
    <lineage>
        <taxon>Bacteria</taxon>
        <taxon>Pseudomonadati</taxon>
        <taxon>Pseudomonadota</taxon>
        <taxon>Alphaproteobacteria</taxon>
        <taxon>Hyphomicrobiales</taxon>
        <taxon>Methylobacteriaceae</taxon>
        <taxon>Methylobacterium</taxon>
    </lineage>
</organism>
<dbReference type="EMBL" id="JBHTND010000045">
    <property type="protein sequence ID" value="MFD1303949.1"/>
    <property type="molecule type" value="Genomic_DNA"/>
</dbReference>
<keyword evidence="1" id="KW-0812">Transmembrane</keyword>
<dbReference type="RefSeq" id="WP_238205592.1">
    <property type="nucleotide sequence ID" value="NZ_JBHTND010000045.1"/>
</dbReference>
<accession>A0ABW3X503</accession>
<dbReference type="Pfam" id="PF11162">
    <property type="entry name" value="DUF2946"/>
    <property type="match status" value="1"/>
</dbReference>
<protein>
    <submittedName>
        <fullName evidence="2">DUF2946 family protein</fullName>
    </submittedName>
</protein>
<feature type="transmembrane region" description="Helical" evidence="1">
    <location>
        <begin position="12"/>
        <end position="30"/>
    </location>
</feature>
<name>A0ABW3X503_9HYPH</name>
<proteinExistence type="predicted"/>
<dbReference type="Proteomes" id="UP001597176">
    <property type="component" value="Unassembled WGS sequence"/>
</dbReference>
<sequence>MRTLLLGTVEIRAIIAVIALYAVCLQALLAPMASPLLPLPGGAICAHGEAQASSDQPPVDDVPADGAAACRHSCCILAHVAQVFPEPEGPFATIAWPIRAATRPTRPALVIAKARAPPDRSSSPRGPPAV</sequence>
<dbReference type="InterPro" id="IPR021333">
    <property type="entry name" value="DUF2946"/>
</dbReference>
<keyword evidence="3" id="KW-1185">Reference proteome</keyword>
<keyword evidence="1" id="KW-1133">Transmembrane helix</keyword>
<gene>
    <name evidence="2" type="ORF">ACFQ4G_20490</name>
</gene>
<evidence type="ECO:0000256" key="1">
    <source>
        <dbReference type="SAM" id="Phobius"/>
    </source>
</evidence>